<protein>
    <submittedName>
        <fullName evidence="1">Uncharacterized protein</fullName>
    </submittedName>
</protein>
<evidence type="ECO:0000313" key="1">
    <source>
        <dbReference type="EMBL" id="SBO96770.1"/>
    </source>
</evidence>
<dbReference type="RefSeq" id="WP_225265574.1">
    <property type="nucleotide sequence ID" value="NZ_CP084058.1"/>
</dbReference>
<dbReference type="EMBL" id="LT559118">
    <property type="protein sequence ID" value="SBO96770.1"/>
    <property type="molecule type" value="Genomic_DNA"/>
</dbReference>
<proteinExistence type="predicted"/>
<sequence>MTLELRAVVEPSALERLRSGSIVGPIWLDRGEDGFPEAGWTDFPVVILGWWLSALRRPFRTAELTFMDGPWEARLHLRGSAYRAVLRRTYPVVVEGEGEVAFDVLRESVVAAARHVLAECEKRNWTDTDISLLGSIIDLQCKGGRW</sequence>
<dbReference type="AlphaFoldDB" id="A0A1M4ED84"/>
<name>A0A1M4ED84_9ACTN</name>
<accession>A0A1M4ED84</accession>
<gene>
    <name evidence="1" type="ORF">BN4615_P6286</name>
</gene>
<organism evidence="1">
    <name type="scientific">Nonomuraea gerenzanensis</name>
    <dbReference type="NCBI Taxonomy" id="93944"/>
    <lineage>
        <taxon>Bacteria</taxon>
        <taxon>Bacillati</taxon>
        <taxon>Actinomycetota</taxon>
        <taxon>Actinomycetes</taxon>
        <taxon>Streptosporangiales</taxon>
        <taxon>Streptosporangiaceae</taxon>
        <taxon>Nonomuraea</taxon>
    </lineage>
</organism>
<reference evidence="1" key="1">
    <citation type="submission" date="2016-04" db="EMBL/GenBank/DDBJ databases">
        <authorList>
            <person name="Evans L.H."/>
            <person name="Alamgir A."/>
            <person name="Owens N."/>
            <person name="Weber N.D."/>
            <person name="Virtaneva K."/>
            <person name="Barbian K."/>
            <person name="Babar A."/>
            <person name="Rosenke K."/>
        </authorList>
    </citation>
    <scope>NUCLEOTIDE SEQUENCE</scope>
    <source>
        <strain evidence="1">Nono1</strain>
    </source>
</reference>